<dbReference type="EMBL" id="JH597773">
    <property type="protein sequence ID" value="EHQ05084.1"/>
    <property type="molecule type" value="Genomic_DNA"/>
</dbReference>
<dbReference type="AlphaFoldDB" id="H2CKM9"/>
<dbReference type="HOGENOM" id="CLU_1413630_0_0_12"/>
<evidence type="ECO:0000313" key="1">
    <source>
        <dbReference type="EMBL" id="EHQ05084.1"/>
    </source>
</evidence>
<keyword evidence="2" id="KW-1185">Reference proteome</keyword>
<reference evidence="1 2" key="1">
    <citation type="submission" date="2011-10" db="EMBL/GenBank/DDBJ databases">
        <title>The Improved High-Quality Draft genome of Leptonema illini DSM 21528.</title>
        <authorList>
            <consortium name="US DOE Joint Genome Institute (JGI-PGF)"/>
            <person name="Lucas S."/>
            <person name="Copeland A."/>
            <person name="Lapidus A."/>
            <person name="Glavina del Rio T."/>
            <person name="Dalin E."/>
            <person name="Tice H."/>
            <person name="Bruce D."/>
            <person name="Goodwin L."/>
            <person name="Pitluck S."/>
            <person name="Peters L."/>
            <person name="Mikhailova N."/>
            <person name="Held B."/>
            <person name="Kyrpides N."/>
            <person name="Mavromatis K."/>
            <person name="Ivanova N."/>
            <person name="Markowitz V."/>
            <person name="Cheng J.-F."/>
            <person name="Hugenholtz P."/>
            <person name="Woyke T."/>
            <person name="Wu D."/>
            <person name="Gronow S."/>
            <person name="Wellnitz S."/>
            <person name="Brambilla E.-M."/>
            <person name="Klenk H.-P."/>
            <person name="Eisen J.A."/>
        </authorList>
    </citation>
    <scope>NUCLEOTIDE SEQUENCE [LARGE SCALE GENOMIC DNA]</scope>
    <source>
        <strain evidence="1 2">DSM 21528</strain>
    </source>
</reference>
<name>H2CKM9_9LEPT</name>
<gene>
    <name evidence="1" type="ORF">Lepil_0378</name>
</gene>
<sequence>MGFLSLFNCKTIYHKLSTGDHDNTFKDALITLERIQSIRPGVTTPQELDDIFDGVRSSKWTYQKPFWLTWEGKRYKIDKSLSYGQTIAYEPRDLGGGTMLHGWKELRFVAGYFYKDVLQFYIVAHSARDEQGKAIDGPWRNYDARELKFGSSSGLACERLIYEVVSLGAKLDRDDQEDFDKYCRDLIIEEGE</sequence>
<evidence type="ECO:0000313" key="2">
    <source>
        <dbReference type="Proteomes" id="UP000005737"/>
    </source>
</evidence>
<accession>H2CKM9</accession>
<organism evidence="1 2">
    <name type="scientific">Leptonema illini DSM 21528</name>
    <dbReference type="NCBI Taxonomy" id="929563"/>
    <lineage>
        <taxon>Bacteria</taxon>
        <taxon>Pseudomonadati</taxon>
        <taxon>Spirochaetota</taxon>
        <taxon>Spirochaetia</taxon>
        <taxon>Leptospirales</taxon>
        <taxon>Leptospiraceae</taxon>
        <taxon>Leptonema</taxon>
    </lineage>
</organism>
<proteinExistence type="predicted"/>
<dbReference type="RefSeq" id="WP_002769408.1">
    <property type="nucleotide sequence ID" value="NZ_JH597773.1"/>
</dbReference>
<dbReference type="Proteomes" id="UP000005737">
    <property type="component" value="Unassembled WGS sequence"/>
</dbReference>
<protein>
    <submittedName>
        <fullName evidence="1">Uncharacterized protein</fullName>
    </submittedName>
</protein>